<dbReference type="Proteomes" id="UP000033220">
    <property type="component" value="Chromosome DSM 122"/>
</dbReference>
<proteinExistence type="predicted"/>
<reference evidence="2 3" key="1">
    <citation type="submission" date="2012-02" db="EMBL/GenBank/DDBJ databases">
        <title>Shotgun genome sequence of Phaeospirillum photometricum DSM 122.</title>
        <authorList>
            <person name="Duquesne K."/>
            <person name="Sturgis J."/>
        </authorList>
    </citation>
    <scope>NUCLEOTIDE SEQUENCE [LARGE SCALE GENOMIC DNA]</scope>
    <source>
        <strain evidence="3">DSM122</strain>
    </source>
</reference>
<dbReference type="STRING" id="1150469.RSPPHO_03241"/>
<protein>
    <submittedName>
        <fullName evidence="2">Uncharacterized protein</fullName>
    </submittedName>
</protein>
<accession>H6SIG6</accession>
<evidence type="ECO:0000313" key="3">
    <source>
        <dbReference type="Proteomes" id="UP000033220"/>
    </source>
</evidence>
<dbReference type="KEGG" id="rpm:RSPPHO_03241"/>
<evidence type="ECO:0000256" key="1">
    <source>
        <dbReference type="SAM" id="MobiDB-lite"/>
    </source>
</evidence>
<dbReference type="EMBL" id="HE663493">
    <property type="protein sequence ID" value="CCG06580.1"/>
    <property type="molecule type" value="Genomic_DNA"/>
</dbReference>
<feature type="region of interest" description="Disordered" evidence="1">
    <location>
        <begin position="1"/>
        <end position="47"/>
    </location>
</feature>
<dbReference type="HOGENOM" id="CLU_2242352_0_0_5"/>
<evidence type="ECO:0000313" key="2">
    <source>
        <dbReference type="EMBL" id="CCG06580.1"/>
    </source>
</evidence>
<feature type="non-terminal residue" evidence="2">
    <location>
        <position position="1"/>
    </location>
</feature>
<name>H6SIG6_PARPM</name>
<dbReference type="eggNOG" id="ENOG5033NT0">
    <property type="taxonomic scope" value="Bacteria"/>
</dbReference>
<keyword evidence="3" id="KW-1185">Reference proteome</keyword>
<organism evidence="2 3">
    <name type="scientific">Pararhodospirillum photometricum DSM 122</name>
    <dbReference type="NCBI Taxonomy" id="1150469"/>
    <lineage>
        <taxon>Bacteria</taxon>
        <taxon>Pseudomonadati</taxon>
        <taxon>Pseudomonadota</taxon>
        <taxon>Alphaproteobacteria</taxon>
        <taxon>Rhodospirillales</taxon>
        <taxon>Rhodospirillaceae</taxon>
        <taxon>Pararhodospirillum</taxon>
    </lineage>
</organism>
<sequence length="105" mass="11540">KAAGNSIRFSSAKKKTTPPPCPKIKGGLGHRPKSGPATDRRLGGPLPRQLANRTRADLGAKFFPPKGVYGISPRFQGLFRTPRYVPTCYSPVRHSSRRMRSTCMC</sequence>
<gene>
    <name evidence="2" type="ORF">RSPPHO_03241</name>
</gene>
<dbReference type="AlphaFoldDB" id="H6SIG6"/>